<dbReference type="Proteomes" id="UP000239366">
    <property type="component" value="Unassembled WGS sequence"/>
</dbReference>
<evidence type="ECO:0000256" key="1">
    <source>
        <dbReference type="SAM" id="SignalP"/>
    </source>
</evidence>
<dbReference type="EMBL" id="MQVX01000001">
    <property type="protein sequence ID" value="PQJ16552.1"/>
    <property type="molecule type" value="Genomic_DNA"/>
</dbReference>
<dbReference type="OrthoDB" id="1403922at2"/>
<dbReference type="AlphaFoldDB" id="A0A2S7T9E0"/>
<feature type="signal peptide" evidence="1">
    <location>
        <begin position="1"/>
        <end position="23"/>
    </location>
</feature>
<accession>A0A2S7T9E0</accession>
<dbReference type="InterPro" id="IPR024311">
    <property type="entry name" value="Lipocalin-like"/>
</dbReference>
<dbReference type="InterPro" id="IPR013783">
    <property type="entry name" value="Ig-like_fold"/>
</dbReference>
<keyword evidence="4" id="KW-1185">Reference proteome</keyword>
<gene>
    <name evidence="3" type="ORF">BST99_13230</name>
</gene>
<dbReference type="PROSITE" id="PS51257">
    <property type="entry name" value="PROKAR_LIPOPROTEIN"/>
    <property type="match status" value="1"/>
</dbReference>
<organism evidence="3 4">
    <name type="scientific">Aureicoccus marinus</name>
    <dbReference type="NCBI Taxonomy" id="754435"/>
    <lineage>
        <taxon>Bacteria</taxon>
        <taxon>Pseudomonadati</taxon>
        <taxon>Bacteroidota</taxon>
        <taxon>Flavobacteriia</taxon>
        <taxon>Flavobacteriales</taxon>
        <taxon>Flavobacteriaceae</taxon>
        <taxon>Aureicoccus</taxon>
    </lineage>
</organism>
<evidence type="ECO:0000313" key="3">
    <source>
        <dbReference type="EMBL" id="PQJ16552.1"/>
    </source>
</evidence>
<protein>
    <recommendedName>
        <fullName evidence="2">Lipocalin-like domain-containing protein</fullName>
    </recommendedName>
</protein>
<evidence type="ECO:0000313" key="4">
    <source>
        <dbReference type="Proteomes" id="UP000239366"/>
    </source>
</evidence>
<dbReference type="Gene3D" id="2.60.40.10">
    <property type="entry name" value="Immunoglobulins"/>
    <property type="match status" value="2"/>
</dbReference>
<comment type="caution">
    <text evidence="3">The sequence shown here is derived from an EMBL/GenBank/DDBJ whole genome shotgun (WGS) entry which is preliminary data.</text>
</comment>
<dbReference type="Pfam" id="PF13648">
    <property type="entry name" value="Lipocalin_4"/>
    <property type="match status" value="1"/>
</dbReference>
<dbReference type="RefSeq" id="WP_105002222.1">
    <property type="nucleotide sequence ID" value="NZ_MQVX01000001.1"/>
</dbReference>
<dbReference type="SUPFAM" id="SSF63829">
    <property type="entry name" value="Calcium-dependent phosphotriesterase"/>
    <property type="match status" value="1"/>
</dbReference>
<sequence length="678" mass="75798">MLNRYASRILAIVTLALFIGCSADDNPLTRGVQRNADPALLEGIWTIIEGTLEGQTVPVPPTSPACGRDYFIYSADGSYSDYVFFDGSSCAPQISNLSWTLNEGVITLRDGSGQSSQLTITQLTSNTLVFRSAIDFDQDGDDDIFTFAAVPYDPPLRDNVTQSFQQDPTVQDRIQLRWNSYTGGRFDRYEIYRSTPGNCDKGNAELIASLTEQTQNSFVDENPANAEQICYFMRLIADGEQLGESELVTVIPDELEVPTVMIQSAVASGDQIDLSWQSYTGFYFDRYEIYVRNYENGTTGYAFQEQLVAVIDDKETTTFTDTTPPFVRNPFYEVRVVNTFGNGPAFVAEGGLEVTYQRPGLLDLSFINLMAIDPSDTVLYFLGDSANEDEQRLVRFDYSTNQTTVSTSSPNTSSQVFLKVIDSDVGKELMLLKGFDVSVYDASTLDFKYELNWSGGFLSVTDFDYLGNGNWVFTDSETVYTFSRNNAELTLINQAGLTTTTNAGQFQILNMGNDQVLVGHQFSDQSYRFDVTAAGAFQNQTTFTGIRWQDAKETLFYNETADVVLDQLDRGIYETQNFSFTTFFPRPFLGTALSQNGERILGTDNDPDWTIDEQSMHRRTAVFFDINSSSASETETTGYPLFVFENHLGQQVSISSWFKREGLTGFAPRPDLFVEIVP</sequence>
<name>A0A2S7T9E0_9FLAO</name>
<keyword evidence="1" id="KW-0732">Signal</keyword>
<feature type="chain" id="PRO_5015553488" description="Lipocalin-like domain-containing protein" evidence="1">
    <location>
        <begin position="24"/>
        <end position="678"/>
    </location>
</feature>
<proteinExistence type="predicted"/>
<evidence type="ECO:0000259" key="2">
    <source>
        <dbReference type="Pfam" id="PF13648"/>
    </source>
</evidence>
<feature type="domain" description="Lipocalin-like" evidence="2">
    <location>
        <begin position="41"/>
        <end position="130"/>
    </location>
</feature>
<reference evidence="4" key="1">
    <citation type="submission" date="2016-11" db="EMBL/GenBank/DDBJ databases">
        <title>Trade-off between light-utilization and light-protection in marine flavobacteria.</title>
        <authorList>
            <person name="Kumagai Y."/>
            <person name="Yoshizawa S."/>
            <person name="Kogure K."/>
        </authorList>
    </citation>
    <scope>NUCLEOTIDE SEQUENCE [LARGE SCALE GENOMIC DNA]</scope>
    <source>
        <strain evidence="4">SG-18</strain>
    </source>
</reference>